<dbReference type="EMBL" id="CP032550">
    <property type="protein sequence ID" value="QGU27130.1"/>
    <property type="molecule type" value="Genomic_DNA"/>
</dbReference>
<dbReference type="NCBIfam" id="NF006073">
    <property type="entry name" value="PRK08219.1"/>
    <property type="match status" value="1"/>
</dbReference>
<keyword evidence="5" id="KW-1185">Reference proteome</keyword>
<evidence type="ECO:0000256" key="1">
    <source>
        <dbReference type="ARBA" id="ARBA00006484"/>
    </source>
</evidence>
<dbReference type="KEGG" id="moj:D7D94_05215"/>
<feature type="domain" description="Ketoreductase" evidence="3">
    <location>
        <begin position="6"/>
        <end position="175"/>
    </location>
</feature>
<dbReference type="Pfam" id="PF00106">
    <property type="entry name" value="adh_short"/>
    <property type="match status" value="1"/>
</dbReference>
<dbReference type="Proteomes" id="UP000422989">
    <property type="component" value="Chromosome"/>
</dbReference>
<evidence type="ECO:0000259" key="3">
    <source>
        <dbReference type="SMART" id="SM00822"/>
    </source>
</evidence>
<dbReference type="SUPFAM" id="SSF51735">
    <property type="entry name" value="NAD(P)-binding Rossmann-fold domains"/>
    <property type="match status" value="1"/>
</dbReference>
<accession>A0A6I6E3W3</accession>
<dbReference type="GO" id="GO:0016491">
    <property type="term" value="F:oxidoreductase activity"/>
    <property type="evidence" value="ECO:0007669"/>
    <property type="project" value="UniProtKB-KW"/>
</dbReference>
<keyword evidence="2" id="KW-0560">Oxidoreductase</keyword>
<dbReference type="InterPro" id="IPR057326">
    <property type="entry name" value="KR_dom"/>
</dbReference>
<evidence type="ECO:0000313" key="5">
    <source>
        <dbReference type="Proteomes" id="UP000422989"/>
    </source>
</evidence>
<evidence type="ECO:0000313" key="4">
    <source>
        <dbReference type="EMBL" id="QGU27130.1"/>
    </source>
</evidence>
<comment type="similarity">
    <text evidence="1">Belongs to the short-chain dehydrogenases/reductases (SDR) family.</text>
</comment>
<dbReference type="SMART" id="SM00822">
    <property type="entry name" value="PKS_KR"/>
    <property type="match status" value="1"/>
</dbReference>
<dbReference type="OrthoDB" id="158573at2"/>
<dbReference type="InterPro" id="IPR036291">
    <property type="entry name" value="NAD(P)-bd_dom_sf"/>
</dbReference>
<name>A0A6I6E3W3_9MICO</name>
<dbReference type="InterPro" id="IPR002347">
    <property type="entry name" value="SDR_fam"/>
</dbReference>
<dbReference type="PANTHER" id="PTHR44196:SF1">
    <property type="entry name" value="DEHYDROGENASE_REDUCTASE SDR FAMILY MEMBER 7B"/>
    <property type="match status" value="1"/>
</dbReference>
<dbReference type="PROSITE" id="PS00061">
    <property type="entry name" value="ADH_SHORT"/>
    <property type="match status" value="1"/>
</dbReference>
<evidence type="ECO:0000256" key="2">
    <source>
        <dbReference type="ARBA" id="ARBA00023002"/>
    </source>
</evidence>
<gene>
    <name evidence="4" type="ORF">D7D94_05215</name>
</gene>
<dbReference type="Gene3D" id="3.40.50.720">
    <property type="entry name" value="NAD(P)-binding Rossmann-like Domain"/>
    <property type="match status" value="1"/>
</dbReference>
<dbReference type="PRINTS" id="PR00081">
    <property type="entry name" value="GDHRDH"/>
</dbReference>
<reference evidence="4 5" key="1">
    <citation type="submission" date="2018-09" db="EMBL/GenBank/DDBJ databases">
        <title>Whole genome sequencing of Microbacterium oryzae strain MB-10T.</title>
        <authorList>
            <person name="Das S.K."/>
        </authorList>
    </citation>
    <scope>NUCLEOTIDE SEQUENCE [LARGE SCALE GENOMIC DNA]</scope>
    <source>
        <strain evidence="4 5">MB-10</strain>
    </source>
</reference>
<dbReference type="PANTHER" id="PTHR44196">
    <property type="entry name" value="DEHYDROGENASE/REDUCTASE SDR FAMILY MEMBER 7B"/>
    <property type="match status" value="1"/>
</dbReference>
<dbReference type="GO" id="GO:0016020">
    <property type="term" value="C:membrane"/>
    <property type="evidence" value="ECO:0007669"/>
    <property type="project" value="TreeGrafter"/>
</dbReference>
<dbReference type="AlphaFoldDB" id="A0A6I6E3W3"/>
<dbReference type="RefSeq" id="WP_156241622.1">
    <property type="nucleotide sequence ID" value="NZ_BAAAZL010000006.1"/>
</dbReference>
<organism evidence="4 5">
    <name type="scientific">Microbacterium oryzae</name>
    <dbReference type="NCBI Taxonomy" id="743009"/>
    <lineage>
        <taxon>Bacteria</taxon>
        <taxon>Bacillati</taxon>
        <taxon>Actinomycetota</taxon>
        <taxon>Actinomycetes</taxon>
        <taxon>Micrococcales</taxon>
        <taxon>Microbacteriaceae</taxon>
        <taxon>Microbacterium</taxon>
    </lineage>
</organism>
<protein>
    <submittedName>
        <fullName evidence="4">SDR family oxidoreductase</fullName>
    </submittedName>
</protein>
<proteinExistence type="inferred from homology"/>
<sequence>MTENRPTAVVTGATGGMGAEIVRDLVRTHRVVALGRRADALAALAEETGAETRRLDVTDRDALAALAAELDRVDVLVHAAALGDHISVEDATEDDWTRMLSTNVVAPSLLTRALLPQLRASVATVIFIGSGAGTKAAPGSVVYTASKHALRAVADVLRLDEEKHRMRVVTIAPGQTDTPMLRAGIPAENYAAERYIQPSTVAASVRYVVDLPDDAHITDIALRPRQEIARL</sequence>
<dbReference type="InterPro" id="IPR020904">
    <property type="entry name" value="Sc_DH/Rdtase_CS"/>
</dbReference>